<feature type="region of interest" description="Disordered" evidence="13">
    <location>
        <begin position="652"/>
        <end position="688"/>
    </location>
</feature>
<dbReference type="GO" id="GO:0005739">
    <property type="term" value="C:mitochondrion"/>
    <property type="evidence" value="ECO:0007669"/>
    <property type="project" value="UniProtKB-SubCell"/>
</dbReference>
<feature type="compositionally biased region" description="Acidic residues" evidence="13">
    <location>
        <begin position="668"/>
        <end position="688"/>
    </location>
</feature>
<evidence type="ECO:0000256" key="6">
    <source>
        <dbReference type="ARBA" id="ARBA00022884"/>
    </source>
</evidence>
<protein>
    <recommendedName>
        <fullName evidence="11">Small ribosomal subunit protein mS39</fullName>
    </recommendedName>
</protein>
<keyword evidence="7" id="KW-0809">Transit peptide</keyword>
<sequence length="688" mass="77131">MAAPLAQAGLCVHRNSKLVIKKLEQLCLQRSFAVSSALSQHAADSKPGSAEEIVIPKKKTWDKLAVLQALSSTVNRDPTAAHYMFQDDPYLTPRTSTEFKIYSLSLESGRSAAKYIVNSYPKYFQKDYAEPHIPCLMPQAVEPLIEDVSEAALAERIQLRKVVAAIDLYDQLLQAGTAVSIEVTNDLLDLICFYGDADPKQSEEPEKEAEEVDETPKKPGRGSRKAADLIGRVWRQNNNAERIFKLMPEKNSRAYCALIRGMVKYGAFAKAFETYTDMLNNRLSADVHTFNALIRAAPEIRELYSERWELVLETLKHMEQQKVRPNLLTFNAVLKSLRLCGGLGKSQALTTLGEMKALGIKPSLATYHHILSIFYRAAATYRNPNKIMSEVIDELSGKSFTVCDPDDVLFFSNAMRVCLDLKDMELGYRLHACVEEGDNCQLLGEHYQKSIYYGRFFNLLCMMENVDIVLKWYRELIPSLYFPNSNGLRDLLQALDTDNRLELIPEIWKDIKQLGHANKESLVEEVLALMARDKHSPEVQQSFADCALAVKQVYEQGDGGRTVMNWTNSALGNITSILLAANRTQQAWTMLQLFKKHNRVPAEALLEDFVSSAQSTSSPQLAVQLVQLSHSFSLPVTARLAHRVAQEFQLSEAQKKTVSTLEASESSESSDSESSDSDSDSDTESSKK</sequence>
<evidence type="ECO:0000256" key="10">
    <source>
        <dbReference type="ARBA" id="ARBA00023274"/>
    </source>
</evidence>
<dbReference type="PANTHER" id="PTHR16276:SF1">
    <property type="entry name" value="SMALL RIBOSOMAL SUBUNIT PROTEIN MS39"/>
    <property type="match status" value="1"/>
</dbReference>
<keyword evidence="5" id="KW-0810">Translation regulation</keyword>
<keyword evidence="3" id="KW-0699">rRNA-binding</keyword>
<dbReference type="AlphaFoldDB" id="A0A8T3CMP3"/>
<dbReference type="GO" id="GO:0032543">
    <property type="term" value="P:mitochondrial translation"/>
    <property type="evidence" value="ECO:0007669"/>
    <property type="project" value="InterPro"/>
</dbReference>
<dbReference type="InterPro" id="IPR037387">
    <property type="entry name" value="PTCD3"/>
</dbReference>
<dbReference type="GO" id="GO:0043024">
    <property type="term" value="F:ribosomal small subunit binding"/>
    <property type="evidence" value="ECO:0007669"/>
    <property type="project" value="InterPro"/>
</dbReference>
<evidence type="ECO:0000256" key="11">
    <source>
        <dbReference type="ARBA" id="ARBA00035134"/>
    </source>
</evidence>
<dbReference type="InterPro" id="IPR011990">
    <property type="entry name" value="TPR-like_helical_dom_sf"/>
</dbReference>
<comment type="caution">
    <text evidence="14">The sequence shown here is derived from an EMBL/GenBank/DDBJ whole genome shotgun (WGS) entry which is preliminary data.</text>
</comment>
<dbReference type="GO" id="GO:0006417">
    <property type="term" value="P:regulation of translation"/>
    <property type="evidence" value="ECO:0007669"/>
    <property type="project" value="UniProtKB-KW"/>
</dbReference>
<dbReference type="Pfam" id="PF22330">
    <property type="entry name" value="Rib_mS39_PPR"/>
    <property type="match status" value="1"/>
</dbReference>
<proteinExistence type="inferred from homology"/>
<accession>A0A8T3CMP3</accession>
<reference evidence="14" key="1">
    <citation type="submission" date="2021-01" db="EMBL/GenBank/DDBJ databases">
        <authorList>
            <person name="Zahm M."/>
            <person name="Roques C."/>
            <person name="Cabau C."/>
            <person name="Klopp C."/>
            <person name="Donnadieu C."/>
            <person name="Jouanno E."/>
            <person name="Lampietro C."/>
            <person name="Louis A."/>
            <person name="Herpin A."/>
            <person name="Echchiki A."/>
            <person name="Berthelot C."/>
            <person name="Parey E."/>
            <person name="Roest-Crollius H."/>
            <person name="Braasch I."/>
            <person name="Postlethwait J."/>
            <person name="Bobe J."/>
            <person name="Montfort J."/>
            <person name="Bouchez O."/>
            <person name="Begum T."/>
            <person name="Mejri S."/>
            <person name="Adams A."/>
            <person name="Chen W.-J."/>
            <person name="Guiguen Y."/>
        </authorList>
    </citation>
    <scope>NUCLEOTIDE SEQUENCE</scope>
    <source>
        <tissue evidence="14">Blood</tissue>
    </source>
</reference>
<dbReference type="GO" id="GO:1990904">
    <property type="term" value="C:ribonucleoprotein complex"/>
    <property type="evidence" value="ECO:0007669"/>
    <property type="project" value="UniProtKB-KW"/>
</dbReference>
<keyword evidence="15" id="KW-1185">Reference proteome</keyword>
<evidence type="ECO:0000256" key="4">
    <source>
        <dbReference type="ARBA" id="ARBA00022737"/>
    </source>
</evidence>
<feature type="repeat" description="PPR" evidence="12">
    <location>
        <begin position="251"/>
        <end position="285"/>
    </location>
</feature>
<dbReference type="Proteomes" id="UP000829720">
    <property type="component" value="Unassembled WGS sequence"/>
</dbReference>
<evidence type="ECO:0000313" key="14">
    <source>
        <dbReference type="EMBL" id="KAI1883828.1"/>
    </source>
</evidence>
<keyword evidence="9" id="KW-0496">Mitochondrion</keyword>
<evidence type="ECO:0000256" key="9">
    <source>
        <dbReference type="ARBA" id="ARBA00023128"/>
    </source>
</evidence>
<comment type="subcellular location">
    <subcellularLocation>
        <location evidence="1">Mitochondrion</location>
    </subcellularLocation>
</comment>
<evidence type="ECO:0000256" key="7">
    <source>
        <dbReference type="ARBA" id="ARBA00022946"/>
    </source>
</evidence>
<gene>
    <name evidence="14" type="ORF">AGOR_G00236020</name>
</gene>
<dbReference type="InterPro" id="IPR002885">
    <property type="entry name" value="PPR_rpt"/>
</dbReference>
<keyword evidence="8" id="KW-0689">Ribosomal protein</keyword>
<evidence type="ECO:0000256" key="13">
    <source>
        <dbReference type="SAM" id="MobiDB-lite"/>
    </source>
</evidence>
<dbReference type="PANTHER" id="PTHR16276">
    <property type="entry name" value="PENTATRICOPEPTIDE REPEAT DOMAIN-CONTAINING PROTEIN 3"/>
    <property type="match status" value="1"/>
</dbReference>
<evidence type="ECO:0000256" key="12">
    <source>
        <dbReference type="PROSITE-ProRule" id="PRU00708"/>
    </source>
</evidence>
<evidence type="ECO:0000313" key="15">
    <source>
        <dbReference type="Proteomes" id="UP000829720"/>
    </source>
</evidence>
<organism evidence="14 15">
    <name type="scientific">Albula goreensis</name>
    <dbReference type="NCBI Taxonomy" id="1534307"/>
    <lineage>
        <taxon>Eukaryota</taxon>
        <taxon>Metazoa</taxon>
        <taxon>Chordata</taxon>
        <taxon>Craniata</taxon>
        <taxon>Vertebrata</taxon>
        <taxon>Euteleostomi</taxon>
        <taxon>Actinopterygii</taxon>
        <taxon>Neopterygii</taxon>
        <taxon>Teleostei</taxon>
        <taxon>Albuliformes</taxon>
        <taxon>Albulidae</taxon>
        <taxon>Albula</taxon>
    </lineage>
</organism>
<dbReference type="Pfam" id="PF13812">
    <property type="entry name" value="PPR_3"/>
    <property type="match status" value="2"/>
</dbReference>
<dbReference type="GO" id="GO:0005840">
    <property type="term" value="C:ribosome"/>
    <property type="evidence" value="ECO:0007669"/>
    <property type="project" value="UniProtKB-KW"/>
</dbReference>
<keyword evidence="6" id="KW-0694">RNA-binding</keyword>
<dbReference type="GO" id="GO:0019843">
    <property type="term" value="F:rRNA binding"/>
    <property type="evidence" value="ECO:0007669"/>
    <property type="project" value="UniProtKB-KW"/>
</dbReference>
<keyword evidence="4" id="KW-0677">Repeat</keyword>
<feature type="compositionally biased region" description="Polar residues" evidence="13">
    <location>
        <begin position="652"/>
        <end position="663"/>
    </location>
</feature>
<comment type="similarity">
    <text evidence="2">Belongs to the mitochondrion-specific ribosomal protein mS39 family.</text>
</comment>
<evidence type="ECO:0000256" key="8">
    <source>
        <dbReference type="ARBA" id="ARBA00022980"/>
    </source>
</evidence>
<keyword evidence="10" id="KW-0687">Ribonucleoprotein</keyword>
<dbReference type="InterPro" id="IPR055063">
    <property type="entry name" value="Rib_mS39_PPR"/>
</dbReference>
<dbReference type="EMBL" id="JAERUA010000023">
    <property type="protein sequence ID" value="KAI1883828.1"/>
    <property type="molecule type" value="Genomic_DNA"/>
</dbReference>
<feature type="region of interest" description="Disordered" evidence="13">
    <location>
        <begin position="199"/>
        <end position="224"/>
    </location>
</feature>
<name>A0A8T3CMP3_9TELE</name>
<evidence type="ECO:0000256" key="2">
    <source>
        <dbReference type="ARBA" id="ARBA00008551"/>
    </source>
</evidence>
<dbReference type="PROSITE" id="PS51375">
    <property type="entry name" value="PPR"/>
    <property type="match status" value="1"/>
</dbReference>
<dbReference type="Gene3D" id="1.25.40.10">
    <property type="entry name" value="Tetratricopeptide repeat domain"/>
    <property type="match status" value="2"/>
</dbReference>
<evidence type="ECO:0000256" key="5">
    <source>
        <dbReference type="ARBA" id="ARBA00022845"/>
    </source>
</evidence>
<evidence type="ECO:0000256" key="3">
    <source>
        <dbReference type="ARBA" id="ARBA00022730"/>
    </source>
</evidence>
<evidence type="ECO:0000256" key="1">
    <source>
        <dbReference type="ARBA" id="ARBA00004173"/>
    </source>
</evidence>
<dbReference type="OrthoDB" id="185373at2759"/>